<feature type="domain" description="FAD-binding" evidence="1">
    <location>
        <begin position="7"/>
        <end position="165"/>
    </location>
</feature>
<dbReference type="SUPFAM" id="SSF51905">
    <property type="entry name" value="FAD/NAD(P)-binding domain"/>
    <property type="match status" value="1"/>
</dbReference>
<dbReference type="PANTHER" id="PTHR43747">
    <property type="entry name" value="FAD-BINDING PROTEIN"/>
    <property type="match status" value="1"/>
</dbReference>
<dbReference type="PANTHER" id="PTHR43747:SF1">
    <property type="entry name" value="SLR1998 PROTEIN"/>
    <property type="match status" value="1"/>
</dbReference>
<evidence type="ECO:0000313" key="3">
    <source>
        <dbReference type="Proteomes" id="UP000306973"/>
    </source>
</evidence>
<comment type="caution">
    <text evidence="2">The sequence shown here is derived from an EMBL/GenBank/DDBJ whole genome shotgun (WGS) entry which is preliminary data.</text>
</comment>
<organism evidence="2 3">
    <name type="scientific">Halomonas urmiana</name>
    <dbReference type="NCBI Taxonomy" id="490901"/>
    <lineage>
        <taxon>Bacteria</taxon>
        <taxon>Pseudomonadati</taxon>
        <taxon>Pseudomonadota</taxon>
        <taxon>Gammaproteobacteria</taxon>
        <taxon>Oceanospirillales</taxon>
        <taxon>Halomonadaceae</taxon>
        <taxon>Halomonas</taxon>
    </lineage>
</organism>
<dbReference type="PRINTS" id="PR00420">
    <property type="entry name" value="RNGMNOXGNASE"/>
</dbReference>
<evidence type="ECO:0000313" key="2">
    <source>
        <dbReference type="EMBL" id="TLF51786.1"/>
    </source>
</evidence>
<dbReference type="EMBL" id="VBUI01000009">
    <property type="protein sequence ID" value="TLF51786.1"/>
    <property type="molecule type" value="Genomic_DNA"/>
</dbReference>
<gene>
    <name evidence="2" type="ORF">FEI13_07550</name>
</gene>
<dbReference type="Proteomes" id="UP000306973">
    <property type="component" value="Unassembled WGS sequence"/>
</dbReference>
<name>A0A5R8ML16_9GAMM</name>
<reference evidence="2 3" key="1">
    <citation type="journal article" date="2007" name="Int. J. Syst. Evol. Microbiol.">
        <title>Halomonas saccharevitans sp. nov., Halomonas arcis sp. nov. and Halomonas subterranea sp. nov., halophilic bacteria isolated from hypersaline environments of China.</title>
        <authorList>
            <person name="Xu X.W."/>
            <person name="Wu Y.H."/>
            <person name="Zhou Z."/>
            <person name="Wang C.S."/>
            <person name="Zhou Y.G."/>
            <person name="Zhang H.B."/>
            <person name="Wang Y."/>
            <person name="Wu M."/>
        </authorList>
    </citation>
    <scope>NUCLEOTIDE SEQUENCE [LARGE SCALE GENOMIC DNA]</scope>
    <source>
        <strain evidence="2 3">TBZ3</strain>
    </source>
</reference>
<dbReference type="RefSeq" id="WP_138180934.1">
    <property type="nucleotide sequence ID" value="NZ_VBUI01000009.1"/>
</dbReference>
<dbReference type="Gene3D" id="3.50.50.60">
    <property type="entry name" value="FAD/NAD(P)-binding domain"/>
    <property type="match status" value="1"/>
</dbReference>
<protein>
    <submittedName>
        <fullName evidence="2">FAD-dependent oxidoreductase</fullName>
    </submittedName>
</protein>
<dbReference type="OrthoDB" id="103324at2"/>
<evidence type="ECO:0000259" key="1">
    <source>
        <dbReference type="Pfam" id="PF01494"/>
    </source>
</evidence>
<sequence length="417" mass="45862">MDQRDNSDVAIIGAGPSGAAAASWLARAGYSVRVLERGHFPRFSIGESLLPQCMEHLETCGLMAAAEAGSFQPKNGAAFCRGDEYTAIDFRDKFSPGPGTTWQVERADFDQRLIEGARAAGAEIDFGVTVTEFQADPQQPLLDYINEAGESRSLKARFVLDASGYGRVLARLEKLDKPSSLPTRCALFTHIEDHIESPDHDREKILIGVHPRHADVWYWLIPFLNGRASVGVVASAEVLEAAGADDSERLWTLINEEPRYARLLKQAEAVRDVQRLQGYSADITRLHGPGFAVLGNAGEFLDPVFSSGVTIALDSAVRAAPLVARTLEGESVDWDRDFEIPLRRGVATFREFVDAWYDGRLTRIIFHPAKPTRVRQMIASVLAGYAWDGANPFVAASLRRLNRLAEHCALDTEVTDP</sequence>
<accession>A0A5R8ML16</accession>
<dbReference type="Pfam" id="PF01494">
    <property type="entry name" value="FAD_binding_3"/>
    <property type="match status" value="1"/>
</dbReference>
<dbReference type="InterPro" id="IPR002938">
    <property type="entry name" value="FAD-bd"/>
</dbReference>
<dbReference type="AlphaFoldDB" id="A0A5R8ML16"/>
<dbReference type="InterPro" id="IPR050816">
    <property type="entry name" value="Flavin-dep_Halogenase_NPB"/>
</dbReference>
<keyword evidence="3" id="KW-1185">Reference proteome</keyword>
<dbReference type="GO" id="GO:0071949">
    <property type="term" value="F:FAD binding"/>
    <property type="evidence" value="ECO:0007669"/>
    <property type="project" value="InterPro"/>
</dbReference>
<dbReference type="InterPro" id="IPR036188">
    <property type="entry name" value="FAD/NAD-bd_sf"/>
</dbReference>
<proteinExistence type="predicted"/>